<feature type="binding site" evidence="5">
    <location>
        <position position="101"/>
    </location>
    <ligand>
        <name>Mg(2+)</name>
        <dbReference type="ChEBI" id="CHEBI:18420"/>
    </ligand>
</feature>
<dbReference type="EC" id="3.1.-.-" evidence="5"/>
<keyword evidence="4 5" id="KW-0378">Hydrolase</keyword>
<dbReference type="InterPro" id="IPR002716">
    <property type="entry name" value="PIN_dom"/>
</dbReference>
<keyword evidence="2 5" id="KW-0540">Nuclease</keyword>
<dbReference type="SUPFAM" id="SSF88723">
    <property type="entry name" value="PIN domain-like"/>
    <property type="match status" value="1"/>
</dbReference>
<accession>A0ABN6PFC5</accession>
<evidence type="ECO:0000256" key="1">
    <source>
        <dbReference type="ARBA" id="ARBA00022649"/>
    </source>
</evidence>
<protein>
    <recommendedName>
        <fullName evidence="5">Ribonuclease VapC</fullName>
        <shortName evidence="5">RNase VapC</shortName>
        <ecNumber evidence="5">3.1.-.-</ecNumber>
    </recommendedName>
    <alternativeName>
        <fullName evidence="5">Toxin VapC</fullName>
    </alternativeName>
</protein>
<comment type="cofactor">
    <cofactor evidence="5">
        <name>Mg(2+)</name>
        <dbReference type="ChEBI" id="CHEBI:18420"/>
    </cofactor>
</comment>
<keyword evidence="8" id="KW-1185">Reference proteome</keyword>
<name>A0ABN6PFC5_9BURK</name>
<keyword evidence="1 5" id="KW-1277">Toxin-antitoxin system</keyword>
<reference evidence="7" key="1">
    <citation type="submission" date="2022-04" db="EMBL/GenBank/DDBJ databases">
        <title>Whole genome sequence of Sphaerotilus sp. FB-5.</title>
        <authorList>
            <person name="Takeda M."/>
            <person name="Narihara S."/>
            <person name="Akimoto M."/>
            <person name="Akimoto R."/>
            <person name="Nishiyashiki S."/>
            <person name="Murakami T."/>
        </authorList>
    </citation>
    <scope>NUCLEOTIDE SEQUENCE</scope>
    <source>
        <strain evidence="7">FB-5</strain>
    </source>
</reference>
<sequence>MSGAPAVLLDTGPWVALHCRDDRHHAWAREQFGLITGPLLTCEAVVAETCFLLARGGHDPAKALALLSRGVVRIGMSLGDEAEAVKALFERYDNVPASLADACLVRMSELYATSRVFTLDSDFHIYRRHGRKVIPLLRPD</sequence>
<organism evidence="7 8">
    <name type="scientific">Sphaerotilus microaerophilus</name>
    <dbReference type="NCBI Taxonomy" id="2914710"/>
    <lineage>
        <taxon>Bacteria</taxon>
        <taxon>Pseudomonadati</taxon>
        <taxon>Pseudomonadota</taxon>
        <taxon>Betaproteobacteria</taxon>
        <taxon>Burkholderiales</taxon>
        <taxon>Sphaerotilaceae</taxon>
        <taxon>Sphaerotilus</taxon>
    </lineage>
</organism>
<evidence type="ECO:0000256" key="3">
    <source>
        <dbReference type="ARBA" id="ARBA00022723"/>
    </source>
</evidence>
<dbReference type="Proteomes" id="UP001057498">
    <property type="component" value="Chromosome"/>
</dbReference>
<keyword evidence="5" id="KW-0460">Magnesium</keyword>
<evidence type="ECO:0000259" key="6">
    <source>
        <dbReference type="Pfam" id="PF01850"/>
    </source>
</evidence>
<dbReference type="EMBL" id="AP025730">
    <property type="protein sequence ID" value="BDI03681.1"/>
    <property type="molecule type" value="Genomic_DNA"/>
</dbReference>
<proteinExistence type="inferred from homology"/>
<evidence type="ECO:0000313" key="8">
    <source>
        <dbReference type="Proteomes" id="UP001057498"/>
    </source>
</evidence>
<comment type="similarity">
    <text evidence="5">Belongs to the PINc/VapC protein family.</text>
</comment>
<dbReference type="Gene3D" id="3.40.50.1010">
    <property type="entry name" value="5'-nuclease"/>
    <property type="match status" value="1"/>
</dbReference>
<dbReference type="InterPro" id="IPR029060">
    <property type="entry name" value="PIN-like_dom_sf"/>
</dbReference>
<evidence type="ECO:0000256" key="5">
    <source>
        <dbReference type="HAMAP-Rule" id="MF_00265"/>
    </source>
</evidence>
<comment type="function">
    <text evidence="5">Toxic component of a toxin-antitoxin (TA) system. An RNase.</text>
</comment>
<dbReference type="HAMAP" id="MF_00265">
    <property type="entry name" value="VapC_Nob1"/>
    <property type="match status" value="1"/>
</dbReference>
<evidence type="ECO:0000313" key="7">
    <source>
        <dbReference type="EMBL" id="BDI03681.1"/>
    </source>
</evidence>
<gene>
    <name evidence="5" type="primary">vapC</name>
    <name evidence="7" type="ORF">CATMQ487_06510</name>
</gene>
<dbReference type="Pfam" id="PF01850">
    <property type="entry name" value="PIN"/>
    <property type="match status" value="1"/>
</dbReference>
<evidence type="ECO:0000256" key="2">
    <source>
        <dbReference type="ARBA" id="ARBA00022722"/>
    </source>
</evidence>
<dbReference type="InterPro" id="IPR022907">
    <property type="entry name" value="VapC_family"/>
</dbReference>
<feature type="domain" description="PIN" evidence="6">
    <location>
        <begin position="7"/>
        <end position="124"/>
    </location>
</feature>
<keyword evidence="5" id="KW-0800">Toxin</keyword>
<keyword evidence="3 5" id="KW-0479">Metal-binding</keyword>
<dbReference type="RefSeq" id="WP_251971944.1">
    <property type="nucleotide sequence ID" value="NZ_AP025730.1"/>
</dbReference>
<feature type="binding site" evidence="5">
    <location>
        <position position="10"/>
    </location>
    <ligand>
        <name>Mg(2+)</name>
        <dbReference type="ChEBI" id="CHEBI:18420"/>
    </ligand>
</feature>
<evidence type="ECO:0000256" key="4">
    <source>
        <dbReference type="ARBA" id="ARBA00022801"/>
    </source>
</evidence>